<keyword evidence="12" id="KW-1185">Reference proteome</keyword>
<feature type="site" description="Important for enzyme activity" evidence="7">
    <location>
        <position position="227"/>
    </location>
</feature>
<reference evidence="11 12" key="1">
    <citation type="submission" date="2019-04" db="EMBL/GenBank/DDBJ databases">
        <title>Comparative genomics and transcriptomics to analyze fruiting body development in filamentous ascomycetes.</title>
        <authorList>
            <consortium name="DOE Joint Genome Institute"/>
            <person name="Lutkenhaus R."/>
            <person name="Traeger S."/>
            <person name="Breuer J."/>
            <person name="Kuo A."/>
            <person name="Lipzen A."/>
            <person name="Pangilinan J."/>
            <person name="Dilworth D."/>
            <person name="Sandor L."/>
            <person name="Poggeler S."/>
            <person name="Barry K."/>
            <person name="Grigoriev I.V."/>
            <person name="Nowrousian M."/>
        </authorList>
    </citation>
    <scope>NUCLEOTIDE SEQUENCE [LARGE SCALE GENOMIC DNA]</scope>
    <source>
        <strain evidence="11 12">CBS 389.68</strain>
    </source>
</reference>
<dbReference type="Proteomes" id="UP000298138">
    <property type="component" value="Unassembled WGS sequence"/>
</dbReference>
<accession>A0A4S2MUK3</accession>
<dbReference type="GO" id="GO:0006511">
    <property type="term" value="P:ubiquitin-dependent protein catabolic process"/>
    <property type="evidence" value="ECO:0007669"/>
    <property type="project" value="UniProtKB-UniRule"/>
</dbReference>
<evidence type="ECO:0000256" key="1">
    <source>
        <dbReference type="ARBA" id="ARBA00000707"/>
    </source>
</evidence>
<evidence type="ECO:0000259" key="10">
    <source>
        <dbReference type="PROSITE" id="PS52048"/>
    </source>
</evidence>
<dbReference type="InterPro" id="IPR038765">
    <property type="entry name" value="Papain-like_cys_pep_sf"/>
</dbReference>
<evidence type="ECO:0000256" key="5">
    <source>
        <dbReference type="ARBA" id="ARBA00022801"/>
    </source>
</evidence>
<feature type="site" description="Transition state stabilizer" evidence="7">
    <location>
        <position position="116"/>
    </location>
</feature>
<dbReference type="OrthoDB" id="1924260at2759"/>
<sequence length="320" mass="35787">MTSSPPASKRPRLDAPVPDARGSPIGGRAATSAAAPVAESWPGWCTIESEPAIFNQLLRDIGVANTLVEEVYVLDDATLKALFPAHGLIFLFRWKSEPLDVQEETVCPDDVWFANQVIDNACASLALLNIVFNSDAPLGPALTSFREYSKELIPPLKGLAVANFAYVRDVHNSFGRKCEMVDADIHLMEEATKKPRTRQLSGDGSGDEEVFHFIAYVHVGDAIWELDGLKRQPVKLQTCQRDDWLSYMHGILMARTQRYHERELLFNLLAVVPERPGDNTFEPGGSSIQEAQRRKQDYESIAHKIAMMLNREQIEALLWD</sequence>
<comment type="similarity">
    <text evidence="2 7 8">Belongs to the peptidase C12 family.</text>
</comment>
<evidence type="ECO:0000256" key="3">
    <source>
        <dbReference type="ARBA" id="ARBA00022670"/>
    </source>
</evidence>
<dbReference type="EC" id="3.4.19.12" evidence="8"/>
<dbReference type="PANTHER" id="PTHR10589:SF16">
    <property type="entry name" value="UBIQUITIN CARBOXYL-TERMINAL HYDROLASE ISOZYME L5"/>
    <property type="match status" value="1"/>
</dbReference>
<evidence type="ECO:0000256" key="9">
    <source>
        <dbReference type="SAM" id="MobiDB-lite"/>
    </source>
</evidence>
<dbReference type="PANTHER" id="PTHR10589">
    <property type="entry name" value="UBIQUITIN CARBOXYL-TERMINAL HYDROLASE"/>
    <property type="match status" value="1"/>
</dbReference>
<evidence type="ECO:0000256" key="2">
    <source>
        <dbReference type="ARBA" id="ARBA00009326"/>
    </source>
</evidence>
<feature type="active site" description="Proton donor" evidence="7">
    <location>
        <position position="212"/>
    </location>
</feature>
<dbReference type="GO" id="GO:0005737">
    <property type="term" value="C:cytoplasm"/>
    <property type="evidence" value="ECO:0007669"/>
    <property type="project" value="TreeGrafter"/>
</dbReference>
<dbReference type="Pfam" id="PF01088">
    <property type="entry name" value="Peptidase_C12"/>
    <property type="match status" value="1"/>
</dbReference>
<dbReference type="STRING" id="341454.A0A4S2MUK3"/>
<organism evidence="11 12">
    <name type="scientific">Ascodesmis nigricans</name>
    <dbReference type="NCBI Taxonomy" id="341454"/>
    <lineage>
        <taxon>Eukaryota</taxon>
        <taxon>Fungi</taxon>
        <taxon>Dikarya</taxon>
        <taxon>Ascomycota</taxon>
        <taxon>Pezizomycotina</taxon>
        <taxon>Pezizomycetes</taxon>
        <taxon>Pezizales</taxon>
        <taxon>Ascodesmidaceae</taxon>
        <taxon>Ascodesmis</taxon>
    </lineage>
</organism>
<feature type="domain" description="UCH catalytic" evidence="10">
    <location>
        <begin position="43"/>
        <end position="273"/>
    </location>
</feature>
<protein>
    <recommendedName>
        <fullName evidence="8">Ubiquitin carboxyl-terminal hydrolase</fullName>
        <ecNumber evidence="8">3.4.19.12</ecNumber>
    </recommendedName>
</protein>
<dbReference type="Gene3D" id="3.40.532.10">
    <property type="entry name" value="Peptidase C12, ubiquitin carboxyl-terminal hydrolase"/>
    <property type="match status" value="1"/>
</dbReference>
<dbReference type="InterPro" id="IPR001578">
    <property type="entry name" value="Peptidase_C12_UCH"/>
</dbReference>
<keyword evidence="4 7" id="KW-0833">Ubl conjugation pathway</keyword>
<name>A0A4S2MUK3_9PEZI</name>
<dbReference type="AlphaFoldDB" id="A0A4S2MUK3"/>
<evidence type="ECO:0000256" key="4">
    <source>
        <dbReference type="ARBA" id="ARBA00022786"/>
    </source>
</evidence>
<keyword evidence="3 7" id="KW-0645">Protease</keyword>
<dbReference type="InterPro" id="IPR036959">
    <property type="entry name" value="Peptidase_C12_UCH_sf"/>
</dbReference>
<keyword evidence="6 7" id="KW-0788">Thiol protease</keyword>
<dbReference type="EMBL" id="ML220126">
    <property type="protein sequence ID" value="TGZ80262.1"/>
    <property type="molecule type" value="Genomic_DNA"/>
</dbReference>
<comment type="catalytic activity">
    <reaction evidence="1 7 8">
        <text>Thiol-dependent hydrolysis of ester, thioester, amide, peptide and isopeptide bonds formed by the C-terminal Gly of ubiquitin (a 76-residue protein attached to proteins as an intracellular targeting signal).</text>
        <dbReference type="EC" id="3.4.19.12"/>
    </reaction>
</comment>
<dbReference type="GO" id="GO:0004843">
    <property type="term" value="F:cysteine-type deubiquitinase activity"/>
    <property type="evidence" value="ECO:0007669"/>
    <property type="project" value="UniProtKB-UniRule"/>
</dbReference>
<feature type="active site" description="Nucleophile" evidence="7">
    <location>
        <position position="122"/>
    </location>
</feature>
<feature type="region of interest" description="Disordered" evidence="9">
    <location>
        <begin position="1"/>
        <end position="34"/>
    </location>
</feature>
<dbReference type="InParanoid" id="A0A4S2MUK3"/>
<evidence type="ECO:0000256" key="7">
    <source>
        <dbReference type="PROSITE-ProRule" id="PRU01393"/>
    </source>
</evidence>
<evidence type="ECO:0000256" key="6">
    <source>
        <dbReference type="ARBA" id="ARBA00022807"/>
    </source>
</evidence>
<proteinExistence type="inferred from homology"/>
<evidence type="ECO:0000313" key="11">
    <source>
        <dbReference type="EMBL" id="TGZ80262.1"/>
    </source>
</evidence>
<gene>
    <name evidence="11" type="ORF">EX30DRAFT_396562</name>
</gene>
<dbReference type="GO" id="GO:0016579">
    <property type="term" value="P:protein deubiquitination"/>
    <property type="evidence" value="ECO:0007669"/>
    <property type="project" value="TreeGrafter"/>
</dbReference>
<evidence type="ECO:0000256" key="8">
    <source>
        <dbReference type="RuleBase" id="RU361215"/>
    </source>
</evidence>
<dbReference type="SUPFAM" id="SSF54001">
    <property type="entry name" value="Cysteine proteinases"/>
    <property type="match status" value="1"/>
</dbReference>
<keyword evidence="5 7" id="KW-0378">Hydrolase</keyword>
<evidence type="ECO:0000313" key="12">
    <source>
        <dbReference type="Proteomes" id="UP000298138"/>
    </source>
</evidence>
<dbReference type="PRINTS" id="PR00707">
    <property type="entry name" value="UBCTHYDRLASE"/>
</dbReference>
<dbReference type="PROSITE" id="PS52048">
    <property type="entry name" value="UCH_DOMAIN"/>
    <property type="match status" value="1"/>
</dbReference>